<dbReference type="InterPro" id="IPR058679">
    <property type="entry name" value="RlmG_N"/>
</dbReference>
<reference evidence="8 9" key="1">
    <citation type="submission" date="2017-05" db="EMBL/GenBank/DDBJ databases">
        <authorList>
            <person name="Song R."/>
            <person name="Chenine A.L."/>
            <person name="Ruprecht R.M."/>
        </authorList>
    </citation>
    <scope>NUCLEOTIDE SEQUENCE [LARGE SCALE GENOMIC DNA]</scope>
    <source>
        <strain evidence="8 9">PSBB019</strain>
    </source>
</reference>
<dbReference type="CDD" id="cd02440">
    <property type="entry name" value="AdoMet_MTases"/>
    <property type="match status" value="1"/>
</dbReference>
<dbReference type="GO" id="GO:0008170">
    <property type="term" value="F:N-methyltransferase activity"/>
    <property type="evidence" value="ECO:0007669"/>
    <property type="project" value="UniProtKB-ARBA"/>
</dbReference>
<dbReference type="Pfam" id="PF26049">
    <property type="entry name" value="RLMG_N"/>
    <property type="match status" value="1"/>
</dbReference>
<dbReference type="KEGG" id="cceu:CBR64_02875"/>
<keyword evidence="2" id="KW-0698">rRNA processing</keyword>
<dbReference type="OrthoDB" id="29650at2"/>
<dbReference type="InterPro" id="IPR029063">
    <property type="entry name" value="SAM-dependent_MTases_sf"/>
</dbReference>
<feature type="domain" description="Methyltransferase small" evidence="6">
    <location>
        <begin position="312"/>
        <end position="489"/>
    </location>
</feature>
<feature type="compositionally biased region" description="Polar residues" evidence="5">
    <location>
        <begin position="36"/>
        <end position="48"/>
    </location>
</feature>
<feature type="compositionally biased region" description="Polar residues" evidence="5">
    <location>
        <begin position="1"/>
        <end position="10"/>
    </location>
</feature>
<dbReference type="PANTHER" id="PTHR47816:SF5">
    <property type="entry name" value="RIBOSOMAL RNA LARGE SUBUNIT METHYLTRANSFERASE G"/>
    <property type="match status" value="1"/>
</dbReference>
<evidence type="ECO:0000256" key="4">
    <source>
        <dbReference type="ARBA" id="ARBA00022679"/>
    </source>
</evidence>
<dbReference type="Proteomes" id="UP000196228">
    <property type="component" value="Chromosome"/>
</dbReference>
<evidence type="ECO:0000256" key="5">
    <source>
        <dbReference type="SAM" id="MobiDB-lite"/>
    </source>
</evidence>
<dbReference type="InterPro" id="IPR046977">
    <property type="entry name" value="RsmC/RlmG"/>
</dbReference>
<dbReference type="InterPro" id="IPR002052">
    <property type="entry name" value="DNA_methylase_N6_adenine_CS"/>
</dbReference>
<evidence type="ECO:0000259" key="6">
    <source>
        <dbReference type="Pfam" id="PF05175"/>
    </source>
</evidence>
<dbReference type="GO" id="GO:0032259">
    <property type="term" value="P:methylation"/>
    <property type="evidence" value="ECO:0007669"/>
    <property type="project" value="UniProtKB-KW"/>
</dbReference>
<name>A0A1Y0HTW6_CELCE</name>
<keyword evidence="1" id="KW-0963">Cytoplasm</keyword>
<dbReference type="Gene3D" id="3.40.50.150">
    <property type="entry name" value="Vaccinia Virus protein VP39"/>
    <property type="match status" value="2"/>
</dbReference>
<proteinExistence type="predicted"/>
<dbReference type="PANTHER" id="PTHR47816">
    <property type="entry name" value="RIBOSOMAL RNA SMALL SUBUNIT METHYLTRANSFERASE C"/>
    <property type="match status" value="1"/>
</dbReference>
<dbReference type="GO" id="GO:0008757">
    <property type="term" value="F:S-adenosylmethionine-dependent methyltransferase activity"/>
    <property type="evidence" value="ECO:0007669"/>
    <property type="project" value="InterPro"/>
</dbReference>
<protein>
    <submittedName>
        <fullName evidence="8">Uncharacterized protein</fullName>
    </submittedName>
</protein>
<evidence type="ECO:0000313" key="9">
    <source>
        <dbReference type="Proteomes" id="UP000196228"/>
    </source>
</evidence>
<evidence type="ECO:0000256" key="3">
    <source>
        <dbReference type="ARBA" id="ARBA00022603"/>
    </source>
</evidence>
<accession>A0A1Y0HTW6</accession>
<evidence type="ECO:0000256" key="2">
    <source>
        <dbReference type="ARBA" id="ARBA00022552"/>
    </source>
</evidence>
<organism evidence="8 9">
    <name type="scientific">Cellulosimicrobium cellulans</name>
    <name type="common">Arthrobacter luteus</name>
    <dbReference type="NCBI Taxonomy" id="1710"/>
    <lineage>
        <taxon>Bacteria</taxon>
        <taxon>Bacillati</taxon>
        <taxon>Actinomycetota</taxon>
        <taxon>Actinomycetes</taxon>
        <taxon>Micrococcales</taxon>
        <taxon>Promicromonosporaceae</taxon>
        <taxon>Cellulosimicrobium</taxon>
    </lineage>
</organism>
<feature type="compositionally biased region" description="Basic residues" evidence="5">
    <location>
        <begin position="17"/>
        <end position="26"/>
    </location>
</feature>
<evidence type="ECO:0000313" key="8">
    <source>
        <dbReference type="EMBL" id="ARU50593.1"/>
    </source>
</evidence>
<dbReference type="GO" id="GO:0006364">
    <property type="term" value="P:rRNA processing"/>
    <property type="evidence" value="ECO:0007669"/>
    <property type="project" value="UniProtKB-KW"/>
</dbReference>
<gene>
    <name evidence="8" type="ORF">CBR64_02875</name>
</gene>
<dbReference type="Pfam" id="PF05175">
    <property type="entry name" value="MTS"/>
    <property type="match status" value="1"/>
</dbReference>
<dbReference type="AlphaFoldDB" id="A0A1Y0HTW6"/>
<sequence>MATGSRSGSSRAPCVRRGTRSRRARPAARDSARVRGTSTGASSLSGNRTLALAAVHGTATPGEVRWRRRRGRAPRGERRAVGETGPVTTSPPDLAVLLARLRTDDTGPAREDAPVAVDPADRLLLDLLLDEAAPWLASAGPGALAVVDDRYGALTLGAALLAATASTEAGPAPRDARVRVHQDACTAEAALDANAAALGLSDAYARHGLGAGLLAGVRVVLLRLPRGLAALRDVAEHVAREADPGVVLLAGGRVKHMTRAMNDVLGESFADVRASLARGKSRVLVASSPRPARGGFTYPATADLPDVGLRVAAFGAAFAGAGLDLGTRFLLEQLDAAGPAGSPPGGSGAGPRDVVDLGCGTGLLATWAARRWPDARVVAADRSDAAVRSAALTARENGVGGRVRTVRDDAGATLADASADVVLLNPPFHDGAALRTDAAHRMFATAGRVLRPGGELWCVWNAHLRYRPALERAVGPTTQVARGPRFTVTRSTRR</sequence>
<evidence type="ECO:0000256" key="1">
    <source>
        <dbReference type="ARBA" id="ARBA00022490"/>
    </source>
</evidence>
<dbReference type="EMBL" id="CP021383">
    <property type="protein sequence ID" value="ARU50593.1"/>
    <property type="molecule type" value="Genomic_DNA"/>
</dbReference>
<feature type="region of interest" description="Disordered" evidence="5">
    <location>
        <begin position="1"/>
        <end position="91"/>
    </location>
</feature>
<dbReference type="GO" id="GO:0003676">
    <property type="term" value="F:nucleic acid binding"/>
    <property type="evidence" value="ECO:0007669"/>
    <property type="project" value="InterPro"/>
</dbReference>
<dbReference type="InterPro" id="IPR007848">
    <property type="entry name" value="Small_mtfrase_dom"/>
</dbReference>
<dbReference type="SUPFAM" id="SSF53335">
    <property type="entry name" value="S-adenosyl-L-methionine-dependent methyltransferases"/>
    <property type="match status" value="1"/>
</dbReference>
<feature type="domain" description="RlmG N-terminal" evidence="7">
    <location>
        <begin position="115"/>
        <end position="287"/>
    </location>
</feature>
<keyword evidence="4" id="KW-0808">Transferase</keyword>
<dbReference type="PROSITE" id="PS00092">
    <property type="entry name" value="N6_MTASE"/>
    <property type="match status" value="1"/>
</dbReference>
<keyword evidence="3" id="KW-0489">Methyltransferase</keyword>
<evidence type="ECO:0000259" key="7">
    <source>
        <dbReference type="Pfam" id="PF26049"/>
    </source>
</evidence>